<feature type="transmembrane region" description="Helical" evidence="1">
    <location>
        <begin position="34"/>
        <end position="53"/>
    </location>
</feature>
<protein>
    <submittedName>
        <fullName evidence="2">Uncharacterized protein</fullName>
    </submittedName>
</protein>
<gene>
    <name evidence="2" type="ORF">GCM10009809_29810</name>
</gene>
<comment type="caution">
    <text evidence="2">The sequence shown here is derived from an EMBL/GenBank/DDBJ whole genome shotgun (WGS) entry which is preliminary data.</text>
</comment>
<feature type="transmembrane region" description="Helical" evidence="1">
    <location>
        <begin position="12"/>
        <end position="28"/>
    </location>
</feature>
<sequence length="70" mass="6846">MGSWLGQHRGFARGVVIAVAALVLLLAANPTAGLVIGTAVIAGAVVALLELMARPPVSPAPSPVSPAPSP</sequence>
<dbReference type="Proteomes" id="UP001501138">
    <property type="component" value="Unassembled WGS sequence"/>
</dbReference>
<name>A0ABN2JMY1_9MICO</name>
<dbReference type="EMBL" id="BAAAPM010000005">
    <property type="protein sequence ID" value="GAA1732350.1"/>
    <property type="molecule type" value="Genomic_DNA"/>
</dbReference>
<organism evidence="2 3">
    <name type="scientific">Isoptericola hypogeus</name>
    <dbReference type="NCBI Taxonomy" id="300179"/>
    <lineage>
        <taxon>Bacteria</taxon>
        <taxon>Bacillati</taxon>
        <taxon>Actinomycetota</taxon>
        <taxon>Actinomycetes</taxon>
        <taxon>Micrococcales</taxon>
        <taxon>Promicromonosporaceae</taxon>
        <taxon>Isoptericola</taxon>
    </lineage>
</organism>
<keyword evidence="1" id="KW-1133">Transmembrane helix</keyword>
<keyword evidence="1" id="KW-0812">Transmembrane</keyword>
<evidence type="ECO:0000256" key="1">
    <source>
        <dbReference type="SAM" id="Phobius"/>
    </source>
</evidence>
<keyword evidence="1" id="KW-0472">Membrane</keyword>
<keyword evidence="3" id="KW-1185">Reference proteome</keyword>
<accession>A0ABN2JMY1</accession>
<evidence type="ECO:0000313" key="2">
    <source>
        <dbReference type="EMBL" id="GAA1732350.1"/>
    </source>
</evidence>
<reference evidence="2 3" key="1">
    <citation type="journal article" date="2019" name="Int. J. Syst. Evol. Microbiol.">
        <title>The Global Catalogue of Microorganisms (GCM) 10K type strain sequencing project: providing services to taxonomists for standard genome sequencing and annotation.</title>
        <authorList>
            <consortium name="The Broad Institute Genomics Platform"/>
            <consortium name="The Broad Institute Genome Sequencing Center for Infectious Disease"/>
            <person name="Wu L."/>
            <person name="Ma J."/>
        </authorList>
    </citation>
    <scope>NUCLEOTIDE SEQUENCE [LARGE SCALE GENOMIC DNA]</scope>
    <source>
        <strain evidence="2 3">JCM 15589</strain>
    </source>
</reference>
<evidence type="ECO:0000313" key="3">
    <source>
        <dbReference type="Proteomes" id="UP001501138"/>
    </source>
</evidence>
<proteinExistence type="predicted"/>